<keyword evidence="7" id="KW-0732">Signal</keyword>
<dbReference type="PANTHER" id="PTHR31683:SF208">
    <property type="entry name" value="PECTATE LYASE"/>
    <property type="match status" value="1"/>
</dbReference>
<keyword evidence="10" id="KW-0805">Transcription regulation</keyword>
<dbReference type="CDD" id="cd00018">
    <property type="entry name" value="AP2"/>
    <property type="match status" value="2"/>
</dbReference>
<keyword evidence="15" id="KW-0539">Nucleus</keyword>
<keyword evidence="12" id="KW-0804">Transcription</keyword>
<feature type="compositionally biased region" description="Basic and acidic residues" evidence="17">
    <location>
        <begin position="1001"/>
        <end position="1010"/>
    </location>
</feature>
<evidence type="ECO:0000256" key="4">
    <source>
        <dbReference type="ARBA" id="ARBA00010980"/>
    </source>
</evidence>
<evidence type="ECO:0000256" key="13">
    <source>
        <dbReference type="ARBA" id="ARBA00023180"/>
    </source>
</evidence>
<dbReference type="Proteomes" id="UP000323000">
    <property type="component" value="Chromosome 8"/>
</dbReference>
<evidence type="ECO:0000256" key="10">
    <source>
        <dbReference type="ARBA" id="ARBA00023015"/>
    </source>
</evidence>
<evidence type="ECO:0000313" key="20">
    <source>
        <dbReference type="Proteomes" id="UP000323000"/>
    </source>
</evidence>
<keyword evidence="11" id="KW-0238">DNA-binding</keyword>
<feature type="domain" description="AP2/ERF" evidence="18">
    <location>
        <begin position="828"/>
        <end position="886"/>
    </location>
</feature>
<dbReference type="SMART" id="SM00656">
    <property type="entry name" value="Amb_all"/>
    <property type="match status" value="2"/>
</dbReference>
<evidence type="ECO:0000256" key="2">
    <source>
        <dbReference type="ARBA" id="ARBA00004123"/>
    </source>
</evidence>
<feature type="compositionally biased region" description="Polar residues" evidence="17">
    <location>
        <begin position="1029"/>
        <end position="1040"/>
    </location>
</feature>
<dbReference type="GO" id="GO:0003677">
    <property type="term" value="F:DNA binding"/>
    <property type="evidence" value="ECO:0007669"/>
    <property type="project" value="UniProtKB-KW"/>
</dbReference>
<reference evidence="20" key="1">
    <citation type="journal article" date="2019" name="Gigascience">
        <title>De novo genome assembly of the endangered Acer yangbiense, a plant species with extremely small populations endemic to Yunnan Province, China.</title>
        <authorList>
            <person name="Yang J."/>
            <person name="Wariss H.M."/>
            <person name="Tao L."/>
            <person name="Zhang R."/>
            <person name="Yun Q."/>
            <person name="Hollingsworth P."/>
            <person name="Dao Z."/>
            <person name="Luo G."/>
            <person name="Guo H."/>
            <person name="Ma Y."/>
            <person name="Sun W."/>
        </authorList>
    </citation>
    <scope>NUCLEOTIDE SEQUENCE [LARGE SCALE GENOMIC DNA]</scope>
    <source>
        <strain evidence="20">cv. Malutang</strain>
    </source>
</reference>
<dbReference type="InterPro" id="IPR001471">
    <property type="entry name" value="AP2/ERF_dom"/>
</dbReference>
<dbReference type="InterPro" id="IPR002022">
    <property type="entry name" value="Pec_lyase"/>
</dbReference>
<dbReference type="InterPro" id="IPR011050">
    <property type="entry name" value="Pectin_lyase_fold/virulence"/>
</dbReference>
<dbReference type="EC" id="4.2.2.2" evidence="5 16"/>
<keyword evidence="9 16" id="KW-0106">Calcium</keyword>
<name>A0A5C7HHD9_9ROSI</name>
<organism evidence="19 20">
    <name type="scientific">Acer yangbiense</name>
    <dbReference type="NCBI Taxonomy" id="1000413"/>
    <lineage>
        <taxon>Eukaryota</taxon>
        <taxon>Viridiplantae</taxon>
        <taxon>Streptophyta</taxon>
        <taxon>Embryophyta</taxon>
        <taxon>Tracheophyta</taxon>
        <taxon>Spermatophyta</taxon>
        <taxon>Magnoliopsida</taxon>
        <taxon>eudicotyledons</taxon>
        <taxon>Gunneridae</taxon>
        <taxon>Pentapetalae</taxon>
        <taxon>rosids</taxon>
        <taxon>malvids</taxon>
        <taxon>Sapindales</taxon>
        <taxon>Sapindaceae</taxon>
        <taxon>Hippocastanoideae</taxon>
        <taxon>Acereae</taxon>
        <taxon>Acer</taxon>
    </lineage>
</organism>
<keyword evidence="8" id="KW-0677">Repeat</keyword>
<protein>
    <recommendedName>
        <fullName evidence="5 16">Pectate lyase</fullName>
        <ecNumber evidence="5 16">4.2.2.2</ecNumber>
    </recommendedName>
</protein>
<dbReference type="Pfam" id="PF04431">
    <property type="entry name" value="Pec_lyase_N"/>
    <property type="match status" value="1"/>
</dbReference>
<evidence type="ECO:0000256" key="15">
    <source>
        <dbReference type="ARBA" id="ARBA00023242"/>
    </source>
</evidence>
<evidence type="ECO:0000256" key="16">
    <source>
        <dbReference type="RuleBase" id="RU361123"/>
    </source>
</evidence>
<feature type="region of interest" description="Disordered" evidence="17">
    <location>
        <begin position="997"/>
        <end position="1040"/>
    </location>
</feature>
<keyword evidence="13" id="KW-0325">Glycoprotein</keyword>
<feature type="domain" description="AP2/ERF" evidence="18">
    <location>
        <begin position="729"/>
        <end position="792"/>
    </location>
</feature>
<evidence type="ECO:0000259" key="18">
    <source>
        <dbReference type="PROSITE" id="PS51032"/>
    </source>
</evidence>
<dbReference type="Gene3D" id="3.30.730.10">
    <property type="entry name" value="AP2/ERF domain"/>
    <property type="match status" value="2"/>
</dbReference>
<accession>A0A5C7HHD9</accession>
<evidence type="ECO:0000256" key="11">
    <source>
        <dbReference type="ARBA" id="ARBA00023125"/>
    </source>
</evidence>
<sequence>MLLPALDAEDKPRMDKYWNRRAQNALKEAQKAYNPNPKMVTNSVSDSIGRFLRGYSMNDDRRDIERRNLMKRYEEPCLATNPIDQCWRCNPNWGKYMKKLADCGIGFGRNAVGGKHGRFYIVNDTSDDVLNPKPGTLRHAVIQTKPLWITFARSMIITLKEELMVNCNKTIDGRGYNVHIAYGAGITLQFVQNVIIHNIHIHDILPRAGGMIRDSTEHVGLRTQSDGDGISLFGATNVWIDHVSMYSCGDGLIDAIMGSTAVTISNSHFTNHNEVMLFGASEKHEQDKFMQITVAFNHFGKGLVQRMPRCRHGFFHVVNNDYTHWLTYAIGGSSNPTIISQGNRFIAPPNLSAKEVTKREENADESEWKNWTWRSQGDLMMNGAFFVQSGNPNYDPKIKEASVAAKPGHMVTTITRFAVSEIISPGRRRLCMVEGGSMETVCVKRRRRDPSAVSNNNQLQQLQVDQTTTTTTATTVKRSSKFRGVSRTKSDGDGISLFGATSCGDGLIDANMGSTAITISNSHFTNHNEVMLFGANEKHEQDKFMQITVAFNHFGKGLVQRMPRCRYGFFHVVNNDYTHWLMYAIGGSSNPTIISQGNRFIAPPNLSAKEVTKREENADESEWKNWTWRSQGDLMMNGAFFVQSGREPKLRPENQGGLGCSQAWTYVSEIISPGRRRLCMAEGGSMETVCVKRRRRDPSAVSNINRLQQLQVDQTTTTTTATTVKRSSKFRGVSRHRWTGRYEAHLWDKGSWNPTQRKKGKQGAYDEEESAARAYDLAALKYWGTATFTNFPVSDYEKEIDIMKSVTKEEYLASLRRRSSGFSRGVSKYRGVARHHHNGRWEARIGRVFGNKYLYLGTYSTQEEAAHAYDIAAIEYRGINAVTNFDLSTYIRWLKPGGAPDHPLVPSFQEPNSTLMEPHHHHQPMINHFTRDQTITTDLSIFNSNPFVVEPVPLNTRNQDTFQTKMSSSSNSSPTALSLLLRSSVFKELVEKNNLNASNNKEAHDHHPEDNNNNNTTNVSNAPRVLLGNDNNNEVGQMFY</sequence>
<dbReference type="GO" id="GO:0005634">
    <property type="term" value="C:nucleus"/>
    <property type="evidence" value="ECO:0007669"/>
    <property type="project" value="UniProtKB-SubCell"/>
</dbReference>
<evidence type="ECO:0000256" key="5">
    <source>
        <dbReference type="ARBA" id="ARBA00012272"/>
    </source>
</evidence>
<evidence type="ECO:0000256" key="12">
    <source>
        <dbReference type="ARBA" id="ARBA00023163"/>
    </source>
</evidence>
<dbReference type="Pfam" id="PF00847">
    <property type="entry name" value="AP2"/>
    <property type="match status" value="1"/>
</dbReference>
<evidence type="ECO:0000256" key="14">
    <source>
        <dbReference type="ARBA" id="ARBA00023239"/>
    </source>
</evidence>
<dbReference type="InterPro" id="IPR018082">
    <property type="entry name" value="AmbAllergen"/>
</dbReference>
<dbReference type="OrthoDB" id="1637350at2759"/>
<comment type="catalytic activity">
    <reaction evidence="1 16">
        <text>Eliminative cleavage of (1-&gt;4)-alpha-D-galacturonan to give oligosaccharides with 4-deoxy-alpha-D-galact-4-enuronosyl groups at their non-reducing ends.</text>
        <dbReference type="EC" id="4.2.2.2"/>
    </reaction>
</comment>
<comment type="similarity">
    <text evidence="4 16">Belongs to the polysaccharide lyase 1 family.</text>
</comment>
<dbReference type="InterPro" id="IPR036955">
    <property type="entry name" value="AP2/ERF_dom_sf"/>
</dbReference>
<dbReference type="GO" id="GO:0003700">
    <property type="term" value="F:DNA-binding transcription factor activity"/>
    <property type="evidence" value="ECO:0007669"/>
    <property type="project" value="InterPro"/>
</dbReference>
<dbReference type="InterPro" id="IPR012334">
    <property type="entry name" value="Pectin_lyas_fold"/>
</dbReference>
<dbReference type="Pfam" id="PF00544">
    <property type="entry name" value="Pectate_lyase_4"/>
    <property type="match status" value="2"/>
</dbReference>
<keyword evidence="20" id="KW-1185">Reference proteome</keyword>
<comment type="pathway">
    <text evidence="3 16">Glycan metabolism; pectin degradation; 2-dehydro-3-deoxy-D-gluconate from pectin: step 2/5.</text>
</comment>
<keyword evidence="14 16" id="KW-0456">Lyase</keyword>
<evidence type="ECO:0000256" key="9">
    <source>
        <dbReference type="ARBA" id="ARBA00022837"/>
    </source>
</evidence>
<dbReference type="SMART" id="SM00380">
    <property type="entry name" value="AP2"/>
    <property type="match status" value="2"/>
</dbReference>
<comment type="caution">
    <text evidence="19">The sequence shown here is derived from an EMBL/GenBank/DDBJ whole genome shotgun (WGS) entry which is preliminary data.</text>
</comment>
<evidence type="ECO:0000256" key="8">
    <source>
        <dbReference type="ARBA" id="ARBA00022737"/>
    </source>
</evidence>
<dbReference type="InterPro" id="IPR016177">
    <property type="entry name" value="DNA-bd_dom_sf"/>
</dbReference>
<dbReference type="PRINTS" id="PR00807">
    <property type="entry name" value="AMBALLERGEN"/>
</dbReference>
<evidence type="ECO:0000313" key="19">
    <source>
        <dbReference type="EMBL" id="TXG56411.1"/>
    </source>
</evidence>
<dbReference type="SUPFAM" id="SSF51126">
    <property type="entry name" value="Pectin lyase-like"/>
    <property type="match status" value="2"/>
</dbReference>
<dbReference type="InterPro" id="IPR007524">
    <property type="entry name" value="Pec_lyase_N"/>
</dbReference>
<dbReference type="GO" id="GO:0045490">
    <property type="term" value="P:pectin catabolic process"/>
    <property type="evidence" value="ECO:0007669"/>
    <property type="project" value="UniProtKB-UniPathway"/>
</dbReference>
<dbReference type="FunFam" id="3.30.730.10:FF:000002">
    <property type="entry name" value="AP2-like ethylene-responsive transcription factor"/>
    <property type="match status" value="1"/>
</dbReference>
<dbReference type="PROSITE" id="PS51032">
    <property type="entry name" value="AP2_ERF"/>
    <property type="match status" value="2"/>
</dbReference>
<keyword evidence="6 16" id="KW-0479">Metal-binding</keyword>
<dbReference type="UniPathway" id="UPA00545">
    <property type="reaction ID" value="UER00824"/>
</dbReference>
<dbReference type="SUPFAM" id="SSF54171">
    <property type="entry name" value="DNA-binding domain"/>
    <property type="match status" value="2"/>
</dbReference>
<proteinExistence type="inferred from homology"/>
<gene>
    <name evidence="19" type="ORF">EZV62_017724</name>
</gene>
<dbReference type="EMBL" id="VAHF01000008">
    <property type="protein sequence ID" value="TXG56411.1"/>
    <property type="molecule type" value="Genomic_DNA"/>
</dbReference>
<evidence type="ECO:0000256" key="17">
    <source>
        <dbReference type="SAM" id="MobiDB-lite"/>
    </source>
</evidence>
<dbReference type="AlphaFoldDB" id="A0A5C7HHD9"/>
<evidence type="ECO:0000256" key="6">
    <source>
        <dbReference type="ARBA" id="ARBA00022723"/>
    </source>
</evidence>
<dbReference type="InterPro" id="IPR045032">
    <property type="entry name" value="PEL"/>
</dbReference>
<evidence type="ECO:0000256" key="7">
    <source>
        <dbReference type="ARBA" id="ARBA00022729"/>
    </source>
</evidence>
<comment type="cofactor">
    <cofactor evidence="16">
        <name>Ca(2+)</name>
        <dbReference type="ChEBI" id="CHEBI:29108"/>
    </cofactor>
    <text evidence="16">Binds 1 Ca(2+) ion. Required for its activity.</text>
</comment>
<comment type="subcellular location">
    <subcellularLocation>
        <location evidence="2">Nucleus</location>
    </subcellularLocation>
</comment>
<dbReference type="GO" id="GO:0046872">
    <property type="term" value="F:metal ion binding"/>
    <property type="evidence" value="ECO:0007669"/>
    <property type="project" value="UniProtKB-KW"/>
</dbReference>
<dbReference type="Gene3D" id="2.160.20.10">
    <property type="entry name" value="Single-stranded right-handed beta-helix, Pectin lyase-like"/>
    <property type="match status" value="2"/>
</dbReference>
<evidence type="ECO:0000256" key="3">
    <source>
        <dbReference type="ARBA" id="ARBA00005220"/>
    </source>
</evidence>
<evidence type="ECO:0000256" key="1">
    <source>
        <dbReference type="ARBA" id="ARBA00000695"/>
    </source>
</evidence>
<dbReference type="PANTHER" id="PTHR31683">
    <property type="entry name" value="PECTATE LYASE 18-RELATED"/>
    <property type="match status" value="1"/>
</dbReference>
<dbReference type="GO" id="GO:0030570">
    <property type="term" value="F:pectate lyase activity"/>
    <property type="evidence" value="ECO:0007669"/>
    <property type="project" value="UniProtKB-EC"/>
</dbReference>